<accession>A0A5N5NVS4</accession>
<feature type="compositionally biased region" description="Basic and acidic residues" evidence="1">
    <location>
        <begin position="52"/>
        <end position="76"/>
    </location>
</feature>
<keyword evidence="3" id="KW-1185">Reference proteome</keyword>
<evidence type="ECO:0000313" key="3">
    <source>
        <dbReference type="Proteomes" id="UP000327468"/>
    </source>
</evidence>
<proteinExistence type="predicted"/>
<gene>
    <name evidence="2" type="ORF">PHYPO_G00223280</name>
</gene>
<evidence type="ECO:0000256" key="1">
    <source>
        <dbReference type="SAM" id="MobiDB-lite"/>
    </source>
</evidence>
<reference evidence="2 3" key="1">
    <citation type="submission" date="2019-06" db="EMBL/GenBank/DDBJ databases">
        <title>A chromosome-scale genome assembly of the striped catfish, Pangasianodon hypophthalmus.</title>
        <authorList>
            <person name="Wen M."/>
            <person name="Zahm M."/>
            <person name="Roques C."/>
            <person name="Cabau C."/>
            <person name="Klopp C."/>
            <person name="Donnadieu C."/>
            <person name="Jouanno E."/>
            <person name="Avarre J.-C."/>
            <person name="Campet M."/>
            <person name="Ha T.T.T."/>
            <person name="Dugue R."/>
            <person name="Lampietro C."/>
            <person name="Louis A."/>
            <person name="Herpin A."/>
            <person name="Echchiki A."/>
            <person name="Berthelot C."/>
            <person name="Parey E."/>
            <person name="Roest-Crollius H."/>
            <person name="Braasch I."/>
            <person name="Postlethwait J."/>
            <person name="Bobe J."/>
            <person name="Montfort J."/>
            <person name="Bouchez O."/>
            <person name="Begum T."/>
            <person name="Schartl M."/>
            <person name="Guiguen Y."/>
        </authorList>
    </citation>
    <scope>NUCLEOTIDE SEQUENCE [LARGE SCALE GENOMIC DNA]</scope>
    <source>
        <strain evidence="2 3">Indonesia</strain>
        <tissue evidence="2">Blood</tissue>
    </source>
</reference>
<feature type="region of interest" description="Disordered" evidence="1">
    <location>
        <begin position="42"/>
        <end position="99"/>
    </location>
</feature>
<comment type="caution">
    <text evidence="2">The sequence shown here is derived from an EMBL/GenBank/DDBJ whole genome shotgun (WGS) entry which is preliminary data.</text>
</comment>
<dbReference type="EMBL" id="VFJC01000008">
    <property type="protein sequence ID" value="KAB5571289.1"/>
    <property type="molecule type" value="Genomic_DNA"/>
</dbReference>
<name>A0A5N5NVS4_PANHP</name>
<sequence>MHCCSPGKSDRFGILEFGPQTRNFHPGGCLSPHSLTLTLKRQNKAVEEDEGPERSNREQKRPEEKRSVEEEPETHSKSGIQGHNQKKDLEKIKVSYSAV</sequence>
<dbReference type="Proteomes" id="UP000327468">
    <property type="component" value="Chromosome 7"/>
</dbReference>
<dbReference type="AlphaFoldDB" id="A0A5N5NVS4"/>
<protein>
    <submittedName>
        <fullName evidence="2">Uncharacterized protein</fullName>
    </submittedName>
</protein>
<organism evidence="2 3">
    <name type="scientific">Pangasianodon hypophthalmus</name>
    <name type="common">Striped catfish</name>
    <name type="synonym">Helicophagus hypophthalmus</name>
    <dbReference type="NCBI Taxonomy" id="310915"/>
    <lineage>
        <taxon>Eukaryota</taxon>
        <taxon>Metazoa</taxon>
        <taxon>Chordata</taxon>
        <taxon>Craniata</taxon>
        <taxon>Vertebrata</taxon>
        <taxon>Euteleostomi</taxon>
        <taxon>Actinopterygii</taxon>
        <taxon>Neopterygii</taxon>
        <taxon>Teleostei</taxon>
        <taxon>Ostariophysi</taxon>
        <taxon>Siluriformes</taxon>
        <taxon>Pangasiidae</taxon>
        <taxon>Pangasianodon</taxon>
    </lineage>
</organism>
<evidence type="ECO:0000313" key="2">
    <source>
        <dbReference type="EMBL" id="KAB5571289.1"/>
    </source>
</evidence>